<feature type="coiled-coil region" evidence="2">
    <location>
        <begin position="1127"/>
        <end position="1154"/>
    </location>
</feature>
<dbReference type="InterPro" id="IPR001611">
    <property type="entry name" value="Leu-rich_rpt"/>
</dbReference>
<evidence type="ECO:0000259" key="4">
    <source>
        <dbReference type="Pfam" id="PF25497"/>
    </source>
</evidence>
<dbReference type="Pfam" id="PF13516">
    <property type="entry name" value="LRR_6"/>
    <property type="match status" value="2"/>
</dbReference>
<dbReference type="Proteomes" id="UP001153076">
    <property type="component" value="Unassembled WGS sequence"/>
</dbReference>
<dbReference type="InterPro" id="IPR032171">
    <property type="entry name" value="COR-A"/>
</dbReference>
<dbReference type="InterPro" id="IPR057263">
    <property type="entry name" value="COR-B"/>
</dbReference>
<evidence type="ECO:0000256" key="1">
    <source>
        <dbReference type="ARBA" id="ARBA00022737"/>
    </source>
</evidence>
<dbReference type="SUPFAM" id="SSF52047">
    <property type="entry name" value="RNI-like"/>
    <property type="match status" value="1"/>
</dbReference>
<keyword evidence="1" id="KW-0677">Repeat</keyword>
<dbReference type="SUPFAM" id="SSF52540">
    <property type="entry name" value="P-loop containing nucleoside triphosphate hydrolases"/>
    <property type="match status" value="1"/>
</dbReference>
<evidence type="ECO:0000256" key="2">
    <source>
        <dbReference type="SAM" id="Coils"/>
    </source>
</evidence>
<feature type="coiled-coil region" evidence="2">
    <location>
        <begin position="1"/>
        <end position="28"/>
    </location>
</feature>
<feature type="domain" description="C-terminal of Roc COR-B" evidence="4">
    <location>
        <begin position="901"/>
        <end position="1034"/>
    </location>
</feature>
<organism evidence="5 6">
    <name type="scientific">Carnegiea gigantea</name>
    <dbReference type="NCBI Taxonomy" id="171969"/>
    <lineage>
        <taxon>Eukaryota</taxon>
        <taxon>Viridiplantae</taxon>
        <taxon>Streptophyta</taxon>
        <taxon>Embryophyta</taxon>
        <taxon>Tracheophyta</taxon>
        <taxon>Spermatophyta</taxon>
        <taxon>Magnoliopsida</taxon>
        <taxon>eudicotyledons</taxon>
        <taxon>Gunneridae</taxon>
        <taxon>Pentapetalae</taxon>
        <taxon>Caryophyllales</taxon>
        <taxon>Cactineae</taxon>
        <taxon>Cactaceae</taxon>
        <taxon>Cactoideae</taxon>
        <taxon>Echinocereeae</taxon>
        <taxon>Carnegiea</taxon>
    </lineage>
</organism>
<keyword evidence="6" id="KW-1185">Reference proteome</keyword>
<feature type="domain" description="COR" evidence="3">
    <location>
        <begin position="727"/>
        <end position="878"/>
    </location>
</feature>
<dbReference type="PANTHER" id="PTHR47679:SF1">
    <property type="entry name" value="PROTEIN TORNADO 1"/>
    <property type="match status" value="1"/>
</dbReference>
<dbReference type="Gene3D" id="3.80.10.10">
    <property type="entry name" value="Ribonuclease Inhibitor"/>
    <property type="match status" value="3"/>
</dbReference>
<dbReference type="PANTHER" id="PTHR47679">
    <property type="entry name" value="PROTEIN TORNADO 1"/>
    <property type="match status" value="1"/>
</dbReference>
<reference evidence="5" key="1">
    <citation type="submission" date="2022-04" db="EMBL/GenBank/DDBJ databases">
        <title>Carnegiea gigantea Genome sequencing and assembly v2.</title>
        <authorList>
            <person name="Copetti D."/>
            <person name="Sanderson M.J."/>
            <person name="Burquez A."/>
            <person name="Wojciechowski M.F."/>
        </authorList>
    </citation>
    <scope>NUCLEOTIDE SEQUENCE</scope>
    <source>
        <strain evidence="5">SGP5-SGP5p</strain>
        <tissue evidence="5">Aerial part</tissue>
    </source>
</reference>
<proteinExistence type="predicted"/>
<dbReference type="InterPro" id="IPR027417">
    <property type="entry name" value="P-loop_NTPase"/>
</dbReference>
<dbReference type="OrthoDB" id="537968at2759"/>
<dbReference type="Gene3D" id="3.40.50.300">
    <property type="entry name" value="P-loop containing nucleotide triphosphate hydrolases"/>
    <property type="match status" value="1"/>
</dbReference>
<sequence length="1380" mass="156927">MAESNENLNDLQWALQVLESRHTNLQNVSFFLSHPTSGCQQETETSITIKISKDNNALFSYFLTQLSSMRNNSSTCSSLRNLEFHGVQWEVTYLKSLRALLDNNPNIKHIAFRRNYFSLESLQELSEILKRDCNVKEIIFCESRIGHRGAEIIASALKVNDNLEELQIWEDSIGLKGAEELSKMIEANSSLKLLTIFDSSFLTATPLISAVLARNRDMEVHIWSHGGNGEKGTEKVVEFVPENGILRIYSLNVSGSCRVACALGMNTTVKILDMTGVRLKSRWAREFRWVLEQNRTLKEVKLTRCGLKNKGVVYVSAGLFKNRSLESLHLDGNWFNGVGVEHLLCPLSRFSALQCQANTTLKSLTFGGGRTRIGRNGLEAILRMITTNQSLTQLGIHDDQGLRPDDIVRIFKGLEKNSSLKCLSLQGCKGVDGESVFKAIMETLQVNPWIEDIDLERTPLHKAGMTEGIYQRLGQNEKSEPDVDLLKDMPMTVPKSCRVFLCGQEYAGKTTLCNSISHIFSSTKLPYMDHVRTLVNPVEQAVRSEGIKIKTFRDEGIKISIWNLAGQHEFYSLQDLMFPGHGSASFFLIISSLFRKPSNKEPKDSIEVEEDLQYWLRFIVSNSRRAVQQCMLPNVTIVLTHTDKINQNSQNFQAIVNSVQRVRDKFHGFVEFYPTVFTVDARSSVSVTKLTQHIRNISKMILQRVPRVYELCNDLVQILSDWRSENHGKPAMTWKEFSELCQAKVPALRVRSRFDNKEKIEMRRKAIASCLHHIGEVIYFDDPGFLILDCEWFCDEVLGQLVRLNARKQGSIKDGFISRKELEKILKGSLHSQIPGMGSKVYENLEAGDLLKMMLKLELCYEQNPSDPDSPLLIPSLLEEGRQKPQKWQFSSSECVYTGRHIECHDSSHMFFTPGFFPRLQVHLHNKITALKDQHGATYSLEKYLISININGIDVRVELGGQTAYYIDILACSTKNITETLRLIHQLILPAIQSLCHGVLLIESIIRPECVRNLTPPRYRKTQFVALQRLKQALLSVPADGMYDYQHTWSAVSDAGRPILRAGFDFARDLLSDDDFREVLHRRYHDLYNLASELQVPPENETEQISSANEEIDSKVEPSFSGIAKGVEQVLQRLKIIEQEIRDLKQEIQGLRYYEHRLLIELHRKVDHLVNYNVQIEERKVPNIFFFVRTENYSRRLVTSLISGMTAVRLHMLCEFRREMHVVEGQMGCEIMQIDNLAVKCLAPYTTKFMKLLTFALKIGAHLAAGMGEMIPDLSREVAHLLDSSLLTGAAGAAAAGAIGAMALGSSSRMRNNSRDIQQDQRAAQQWVLDFLRDRGCSSGRDIAEKFGLWRVKYRDSGQVAWICRRHMSLRANEIIEVPL</sequence>
<keyword evidence="2" id="KW-0175">Coiled coil</keyword>
<dbReference type="Pfam" id="PF16095">
    <property type="entry name" value="COR-A"/>
    <property type="match status" value="1"/>
</dbReference>
<evidence type="ECO:0000313" key="5">
    <source>
        <dbReference type="EMBL" id="KAJ8440404.1"/>
    </source>
</evidence>
<protein>
    <recommendedName>
        <fullName evidence="7">C-terminal of Roc (COR) domain-containing protein</fullName>
    </recommendedName>
</protein>
<dbReference type="Pfam" id="PF25497">
    <property type="entry name" value="COR-B"/>
    <property type="match status" value="1"/>
</dbReference>
<comment type="caution">
    <text evidence="5">The sequence shown here is derived from an EMBL/GenBank/DDBJ whole genome shotgun (WGS) entry which is preliminary data.</text>
</comment>
<evidence type="ECO:0008006" key="7">
    <source>
        <dbReference type="Google" id="ProtNLM"/>
    </source>
</evidence>
<evidence type="ECO:0000259" key="3">
    <source>
        <dbReference type="Pfam" id="PF16095"/>
    </source>
</evidence>
<evidence type="ECO:0000313" key="6">
    <source>
        <dbReference type="Proteomes" id="UP001153076"/>
    </source>
</evidence>
<name>A0A9Q1KBF7_9CARY</name>
<dbReference type="EMBL" id="JAKOGI010000191">
    <property type="protein sequence ID" value="KAJ8440404.1"/>
    <property type="molecule type" value="Genomic_DNA"/>
</dbReference>
<gene>
    <name evidence="5" type="ORF">Cgig2_017637</name>
</gene>
<accession>A0A9Q1KBF7</accession>
<dbReference type="InterPro" id="IPR032675">
    <property type="entry name" value="LRR_dom_sf"/>
</dbReference>